<protein>
    <submittedName>
        <fullName evidence="1">Uncharacterized protein</fullName>
    </submittedName>
</protein>
<proteinExistence type="predicted"/>
<name>A0ABP9BUX8_9MICC</name>
<evidence type="ECO:0000313" key="1">
    <source>
        <dbReference type="EMBL" id="GAA4800896.1"/>
    </source>
</evidence>
<accession>A0ABP9BUX8</accession>
<sequence>MTYASIKNIETALMRELTVQEARYAPALLAQAKQLISDRVPSLDNLCASDTDFAATVAQIQGEAVARVYRAHRVGEGTGSYRMNIEVAAQILYITQDEAARLRRNSGFSARDRFLQLSMEQAPAREVLAV</sequence>
<organism evidence="1 2">
    <name type="scientific">Rothia endophytica</name>
    <dbReference type="NCBI Taxonomy" id="1324766"/>
    <lineage>
        <taxon>Bacteria</taxon>
        <taxon>Bacillati</taxon>
        <taxon>Actinomycetota</taxon>
        <taxon>Actinomycetes</taxon>
        <taxon>Micrococcales</taxon>
        <taxon>Micrococcaceae</taxon>
        <taxon>Rothia</taxon>
    </lineage>
</organism>
<comment type="caution">
    <text evidence="1">The sequence shown here is derived from an EMBL/GenBank/DDBJ whole genome shotgun (WGS) entry which is preliminary data.</text>
</comment>
<dbReference type="Proteomes" id="UP001500187">
    <property type="component" value="Unassembled WGS sequence"/>
</dbReference>
<dbReference type="EMBL" id="BAABKP010000008">
    <property type="protein sequence ID" value="GAA4800896.1"/>
    <property type="molecule type" value="Genomic_DNA"/>
</dbReference>
<reference evidence="2" key="1">
    <citation type="journal article" date="2019" name="Int. J. Syst. Evol. Microbiol.">
        <title>The Global Catalogue of Microorganisms (GCM) 10K type strain sequencing project: providing services to taxonomists for standard genome sequencing and annotation.</title>
        <authorList>
            <consortium name="The Broad Institute Genomics Platform"/>
            <consortium name="The Broad Institute Genome Sequencing Center for Infectious Disease"/>
            <person name="Wu L."/>
            <person name="Ma J."/>
        </authorList>
    </citation>
    <scope>NUCLEOTIDE SEQUENCE [LARGE SCALE GENOMIC DNA]</scope>
    <source>
        <strain evidence="2">JCM 18541</strain>
    </source>
</reference>
<dbReference type="RefSeq" id="WP_345447436.1">
    <property type="nucleotide sequence ID" value="NZ_BAABKP010000008.1"/>
</dbReference>
<gene>
    <name evidence="1" type="ORF">GCM10023352_21300</name>
</gene>
<evidence type="ECO:0000313" key="2">
    <source>
        <dbReference type="Proteomes" id="UP001500187"/>
    </source>
</evidence>
<keyword evidence="2" id="KW-1185">Reference proteome</keyword>